<dbReference type="Proteomes" id="UP000001449">
    <property type="component" value="Chromosome 1"/>
</dbReference>
<evidence type="ECO:0000313" key="3">
    <source>
        <dbReference type="Proteomes" id="UP000001449"/>
    </source>
</evidence>
<dbReference type="Gene3D" id="3.40.1740.10">
    <property type="entry name" value="VC0467-like"/>
    <property type="match status" value="1"/>
</dbReference>
<feature type="region of interest" description="Disordered" evidence="1">
    <location>
        <begin position="166"/>
        <end position="199"/>
    </location>
</feature>
<dbReference type="RefSeq" id="XP_002286123.1">
    <property type="nucleotide sequence ID" value="XM_002286087.1"/>
</dbReference>
<gene>
    <name evidence="2" type="ORF">THAPSDRAFT_1248</name>
</gene>
<reference evidence="2 3" key="2">
    <citation type="journal article" date="2008" name="Nature">
        <title>The Phaeodactylum genome reveals the evolutionary history of diatom genomes.</title>
        <authorList>
            <person name="Bowler C."/>
            <person name="Allen A.E."/>
            <person name="Badger J.H."/>
            <person name="Grimwood J."/>
            <person name="Jabbari K."/>
            <person name="Kuo A."/>
            <person name="Maheswari U."/>
            <person name="Martens C."/>
            <person name="Maumus F."/>
            <person name="Otillar R.P."/>
            <person name="Rayko E."/>
            <person name="Salamov A."/>
            <person name="Vandepoele K."/>
            <person name="Beszteri B."/>
            <person name="Gruber A."/>
            <person name="Heijde M."/>
            <person name="Katinka M."/>
            <person name="Mock T."/>
            <person name="Valentin K."/>
            <person name="Verret F."/>
            <person name="Berges J.A."/>
            <person name="Brownlee C."/>
            <person name="Cadoret J.P."/>
            <person name="Chiovitti A."/>
            <person name="Choi C.J."/>
            <person name="Coesel S."/>
            <person name="De Martino A."/>
            <person name="Detter J.C."/>
            <person name="Durkin C."/>
            <person name="Falciatore A."/>
            <person name="Fournet J."/>
            <person name="Haruta M."/>
            <person name="Huysman M.J."/>
            <person name="Jenkins B.D."/>
            <person name="Jiroutova K."/>
            <person name="Jorgensen R.E."/>
            <person name="Joubert Y."/>
            <person name="Kaplan A."/>
            <person name="Kroger N."/>
            <person name="Kroth P.G."/>
            <person name="La Roche J."/>
            <person name="Lindquist E."/>
            <person name="Lommer M."/>
            <person name="Martin-Jezequel V."/>
            <person name="Lopez P.J."/>
            <person name="Lucas S."/>
            <person name="Mangogna M."/>
            <person name="McGinnis K."/>
            <person name="Medlin L.K."/>
            <person name="Montsant A."/>
            <person name="Oudot-Le Secq M.P."/>
            <person name="Napoli C."/>
            <person name="Obornik M."/>
            <person name="Parker M.S."/>
            <person name="Petit J.L."/>
            <person name="Porcel B.M."/>
            <person name="Poulsen N."/>
            <person name="Robison M."/>
            <person name="Rychlewski L."/>
            <person name="Rynearson T.A."/>
            <person name="Schmutz J."/>
            <person name="Shapiro H."/>
            <person name="Siaut M."/>
            <person name="Stanley M."/>
            <person name="Sussman M.R."/>
            <person name="Taylor A.R."/>
            <person name="Vardi A."/>
            <person name="von Dassow P."/>
            <person name="Vyverman W."/>
            <person name="Willis A."/>
            <person name="Wyrwicz L.S."/>
            <person name="Rokhsar D.S."/>
            <person name="Weissenbach J."/>
            <person name="Armbrust E.V."/>
            <person name="Green B.R."/>
            <person name="Van de Peer Y."/>
            <person name="Grigoriev I.V."/>
        </authorList>
    </citation>
    <scope>NUCLEOTIDE SEQUENCE [LARGE SCALE GENOMIC DNA]</scope>
    <source>
        <strain evidence="2 3">CCMP1335</strain>
    </source>
</reference>
<accession>B8BQD7</accession>
<feature type="region of interest" description="Disordered" evidence="1">
    <location>
        <begin position="65"/>
        <end position="151"/>
    </location>
</feature>
<proteinExistence type="predicted"/>
<dbReference type="HOGENOM" id="CLU_546920_0_0_1"/>
<dbReference type="Pfam" id="PF02622">
    <property type="entry name" value="DUF179"/>
    <property type="match status" value="1"/>
</dbReference>
<dbReference type="SUPFAM" id="SSF143456">
    <property type="entry name" value="VC0467-like"/>
    <property type="match status" value="1"/>
</dbReference>
<dbReference type="OMA" id="WTEIMEL"/>
<dbReference type="GeneID" id="7445657"/>
<feature type="compositionally biased region" description="Basic and acidic residues" evidence="1">
    <location>
        <begin position="186"/>
        <end position="199"/>
    </location>
</feature>
<dbReference type="PaxDb" id="35128-Thaps1248"/>
<organism evidence="2 3">
    <name type="scientific">Thalassiosira pseudonana</name>
    <name type="common">Marine diatom</name>
    <name type="synonym">Cyclotella nana</name>
    <dbReference type="NCBI Taxonomy" id="35128"/>
    <lineage>
        <taxon>Eukaryota</taxon>
        <taxon>Sar</taxon>
        <taxon>Stramenopiles</taxon>
        <taxon>Ochrophyta</taxon>
        <taxon>Bacillariophyta</taxon>
        <taxon>Coscinodiscophyceae</taxon>
        <taxon>Thalassiosirophycidae</taxon>
        <taxon>Thalassiosirales</taxon>
        <taxon>Thalassiosiraceae</taxon>
        <taxon>Thalassiosira</taxon>
    </lineage>
</organism>
<protein>
    <submittedName>
        <fullName evidence="2">Uncharacterized protein</fullName>
    </submittedName>
</protein>
<dbReference type="KEGG" id="tps:THAPSDRAFT_1248"/>
<sequence length="499" mass="55272">MMALVVAREEEAGATKADVSDAIALRIAAVRNFMVGDLWDVRRFYSHSTRLTSSFYDDFEDFGELGSDSSGGGRSSSKKGDGAESIKPKKSSNNGEKDISGGGNDDALMKSLRDRMNDLSKDNDAELDDDEDDDDEGLEEEEDLLDGTDASSFSSIDDLIEFAQSKAREKGNNDASKSGETPSAEKTWEEENWARPIPHLDETTGEALDFDDILKDGIVLVANPAKFYPDIAEQSSDRKNKGGGSILSGLFDDPFPLSPQSSIVSPALLAKFGITSPPTPDQGPDYRAGKLPVLLLLDRDRLMGCKALMVNQRSGSLIGDVATNPNYNTNSSKWGPFFIQPLWIGGTQAVITSWDSTSYDITEFETFEKSLQNPGMLHMCPFVTDSQNLTMCDGLYWGGDPGQAQEAMIDERLDKPMSGFDFKFFVKDTRWLPSQLEEEIMDGTWHVTTVSKEVLFRNRDRLGPKRAKPLWTEIMELLGDDYKHIVELLYGEEEDDDLM</sequence>
<dbReference type="InterPro" id="IPR003774">
    <property type="entry name" value="AlgH-like"/>
</dbReference>
<feature type="compositionally biased region" description="Basic and acidic residues" evidence="1">
    <location>
        <begin position="107"/>
        <end position="124"/>
    </location>
</feature>
<dbReference type="PANTHER" id="PTHR31984">
    <property type="entry name" value="TRANSPORTER, PUTATIVE (DUF179)-RELATED"/>
    <property type="match status" value="1"/>
</dbReference>
<evidence type="ECO:0000313" key="2">
    <source>
        <dbReference type="EMBL" id="EED95764.1"/>
    </source>
</evidence>
<feature type="compositionally biased region" description="Acidic residues" evidence="1">
    <location>
        <begin position="125"/>
        <end position="146"/>
    </location>
</feature>
<dbReference type="EMBL" id="CM000638">
    <property type="protein sequence ID" value="EED95764.1"/>
    <property type="molecule type" value="Genomic_DNA"/>
</dbReference>
<dbReference type="AlphaFoldDB" id="B8BQD7"/>
<dbReference type="eggNOG" id="ENOG502S3NZ">
    <property type="taxonomic scope" value="Eukaryota"/>
</dbReference>
<dbReference type="PANTHER" id="PTHR31984:SF17">
    <property type="entry name" value="TRANSCRIPTIONAL REGULATOR"/>
    <property type="match status" value="1"/>
</dbReference>
<dbReference type="InParanoid" id="B8BQD7"/>
<feature type="compositionally biased region" description="Basic and acidic residues" evidence="1">
    <location>
        <begin position="78"/>
        <end position="87"/>
    </location>
</feature>
<evidence type="ECO:0000256" key="1">
    <source>
        <dbReference type="SAM" id="MobiDB-lite"/>
    </source>
</evidence>
<keyword evidence="3" id="KW-1185">Reference proteome</keyword>
<reference evidence="2 3" key="1">
    <citation type="journal article" date="2004" name="Science">
        <title>The genome of the diatom Thalassiosira pseudonana: ecology, evolution, and metabolism.</title>
        <authorList>
            <person name="Armbrust E.V."/>
            <person name="Berges J.A."/>
            <person name="Bowler C."/>
            <person name="Green B.R."/>
            <person name="Martinez D."/>
            <person name="Putnam N.H."/>
            <person name="Zhou S."/>
            <person name="Allen A.E."/>
            <person name="Apt K.E."/>
            <person name="Bechner M."/>
            <person name="Brzezinski M.A."/>
            <person name="Chaal B.K."/>
            <person name="Chiovitti A."/>
            <person name="Davis A.K."/>
            <person name="Demarest M.S."/>
            <person name="Detter J.C."/>
            <person name="Glavina T."/>
            <person name="Goodstein D."/>
            <person name="Hadi M.Z."/>
            <person name="Hellsten U."/>
            <person name="Hildebrand M."/>
            <person name="Jenkins B.D."/>
            <person name="Jurka J."/>
            <person name="Kapitonov V.V."/>
            <person name="Kroger N."/>
            <person name="Lau W.W."/>
            <person name="Lane T.W."/>
            <person name="Larimer F.W."/>
            <person name="Lippmeier J.C."/>
            <person name="Lucas S."/>
            <person name="Medina M."/>
            <person name="Montsant A."/>
            <person name="Obornik M."/>
            <person name="Parker M.S."/>
            <person name="Palenik B."/>
            <person name="Pazour G.J."/>
            <person name="Richardson P.M."/>
            <person name="Rynearson T.A."/>
            <person name="Saito M.A."/>
            <person name="Schwartz D.C."/>
            <person name="Thamatrakoln K."/>
            <person name="Valentin K."/>
            <person name="Vardi A."/>
            <person name="Wilkerson F.P."/>
            <person name="Rokhsar D.S."/>
        </authorList>
    </citation>
    <scope>NUCLEOTIDE SEQUENCE [LARGE SCALE GENOMIC DNA]</scope>
    <source>
        <strain evidence="2 3">CCMP1335</strain>
    </source>
</reference>
<name>B8BQD7_THAPS</name>